<evidence type="ECO:0000313" key="3">
    <source>
        <dbReference type="Proteomes" id="UP000285159"/>
    </source>
</evidence>
<name>A0A412MZY3_9BACE</name>
<evidence type="ECO:0000256" key="1">
    <source>
        <dbReference type="SAM" id="MobiDB-lite"/>
    </source>
</evidence>
<dbReference type="RefSeq" id="WP_147337609.1">
    <property type="nucleotide sequence ID" value="NZ_CAJLSL010000009.1"/>
</dbReference>
<dbReference type="AlphaFoldDB" id="A0A412MZY3"/>
<feature type="region of interest" description="Disordered" evidence="1">
    <location>
        <begin position="47"/>
        <end position="69"/>
    </location>
</feature>
<accession>A0A412MZY3</accession>
<reference evidence="2 3" key="1">
    <citation type="submission" date="2018-08" db="EMBL/GenBank/DDBJ databases">
        <title>A genome reference for cultivated species of the human gut microbiota.</title>
        <authorList>
            <person name="Zou Y."/>
            <person name="Xue W."/>
            <person name="Luo G."/>
        </authorList>
    </citation>
    <scope>NUCLEOTIDE SEQUENCE [LARGE SCALE GENOMIC DNA]</scope>
    <source>
        <strain evidence="2 3">AF19-1AC</strain>
    </source>
</reference>
<feature type="non-terminal residue" evidence="2">
    <location>
        <position position="94"/>
    </location>
</feature>
<evidence type="ECO:0000313" key="2">
    <source>
        <dbReference type="EMBL" id="RGT30787.1"/>
    </source>
</evidence>
<dbReference type="EMBL" id="QRWP01000012">
    <property type="protein sequence ID" value="RGT30787.1"/>
    <property type="molecule type" value="Genomic_DNA"/>
</dbReference>
<dbReference type="Proteomes" id="UP000285159">
    <property type="component" value="Unassembled WGS sequence"/>
</dbReference>
<gene>
    <name evidence="2" type="ORF">DWX38_13725</name>
</gene>
<feature type="compositionally biased region" description="Polar residues" evidence="1">
    <location>
        <begin position="49"/>
        <end position="69"/>
    </location>
</feature>
<sequence length="94" mass="10413">MATQSYEQLISGANKIRQNELPESNTAALVGEQLLQMVNKQQEEHQQRVKGTTEYNISVQHPTSGIDGSNKYSLEGAIAQVPQELRNIGLKVSF</sequence>
<protein>
    <submittedName>
        <fullName evidence="2">Uncharacterized protein</fullName>
    </submittedName>
</protein>
<comment type="caution">
    <text evidence="2">The sequence shown here is derived from an EMBL/GenBank/DDBJ whole genome shotgun (WGS) entry which is preliminary data.</text>
</comment>
<proteinExistence type="predicted"/>
<organism evidence="2 3">
    <name type="scientific">Bacteroides clarus</name>
    <dbReference type="NCBI Taxonomy" id="626929"/>
    <lineage>
        <taxon>Bacteria</taxon>
        <taxon>Pseudomonadati</taxon>
        <taxon>Bacteroidota</taxon>
        <taxon>Bacteroidia</taxon>
        <taxon>Bacteroidales</taxon>
        <taxon>Bacteroidaceae</taxon>
        <taxon>Bacteroides</taxon>
    </lineage>
</organism>